<dbReference type="Proteomes" id="UP000000768">
    <property type="component" value="Chromosome 1"/>
</dbReference>
<dbReference type="PANTHER" id="PTHR46285">
    <property type="entry name" value="PROTEINASE INHIBITOR I4, SERPIN (DUF716)-RELATED"/>
    <property type="match status" value="1"/>
</dbReference>
<keyword evidence="2" id="KW-1185">Reference proteome</keyword>
<evidence type="ECO:0000313" key="2">
    <source>
        <dbReference type="Proteomes" id="UP000000768"/>
    </source>
</evidence>
<accession>A0A1Z5SAU8</accession>
<reference evidence="2" key="2">
    <citation type="journal article" date="2018" name="Plant J.">
        <title>The Sorghum bicolor reference genome: improved assembly, gene annotations, a transcriptome atlas, and signatures of genome organization.</title>
        <authorList>
            <person name="McCormick R.F."/>
            <person name="Truong S.K."/>
            <person name="Sreedasyam A."/>
            <person name="Jenkins J."/>
            <person name="Shu S."/>
            <person name="Sims D."/>
            <person name="Kennedy M."/>
            <person name="Amirebrahimi M."/>
            <person name="Weers B.D."/>
            <person name="McKinley B."/>
            <person name="Mattison A."/>
            <person name="Morishige D.T."/>
            <person name="Grimwood J."/>
            <person name="Schmutz J."/>
            <person name="Mullet J.E."/>
        </authorList>
    </citation>
    <scope>NUCLEOTIDE SEQUENCE [LARGE SCALE GENOMIC DNA]</scope>
    <source>
        <strain evidence="2">cv. BTx623</strain>
    </source>
</reference>
<evidence type="ECO:0000313" key="1">
    <source>
        <dbReference type="EMBL" id="OQU93027.1"/>
    </source>
</evidence>
<name>A0A1Z5SAU8_SORBI</name>
<dbReference type="Gramene" id="OQU93027">
    <property type="protein sequence ID" value="OQU93027"/>
    <property type="gene ID" value="SORBI_3001G461101"/>
</dbReference>
<dbReference type="EMBL" id="CM000760">
    <property type="protein sequence ID" value="OQU93027.1"/>
    <property type="molecule type" value="Genomic_DNA"/>
</dbReference>
<dbReference type="eggNOG" id="ENOG502QW4Y">
    <property type="taxonomic scope" value="Eukaryota"/>
</dbReference>
<organism evidence="1 2">
    <name type="scientific">Sorghum bicolor</name>
    <name type="common">Sorghum</name>
    <name type="synonym">Sorghum vulgare</name>
    <dbReference type="NCBI Taxonomy" id="4558"/>
    <lineage>
        <taxon>Eukaryota</taxon>
        <taxon>Viridiplantae</taxon>
        <taxon>Streptophyta</taxon>
        <taxon>Embryophyta</taxon>
        <taxon>Tracheophyta</taxon>
        <taxon>Spermatophyta</taxon>
        <taxon>Magnoliopsida</taxon>
        <taxon>Liliopsida</taxon>
        <taxon>Poales</taxon>
        <taxon>Poaceae</taxon>
        <taxon>PACMAD clade</taxon>
        <taxon>Panicoideae</taxon>
        <taxon>Andropogonodae</taxon>
        <taxon>Andropogoneae</taxon>
        <taxon>Sorghinae</taxon>
        <taxon>Sorghum</taxon>
    </lineage>
</organism>
<dbReference type="InParanoid" id="A0A1Z5SAU8"/>
<dbReference type="AlphaFoldDB" id="A0A1Z5SAU8"/>
<dbReference type="PANTHER" id="PTHR46285:SF3">
    <property type="entry name" value="PROTEINASE INHIBITOR I4, SERPIN (DUF716)"/>
    <property type="match status" value="1"/>
</dbReference>
<reference evidence="1 2" key="1">
    <citation type="journal article" date="2009" name="Nature">
        <title>The Sorghum bicolor genome and the diversification of grasses.</title>
        <authorList>
            <person name="Paterson A.H."/>
            <person name="Bowers J.E."/>
            <person name="Bruggmann R."/>
            <person name="Dubchak I."/>
            <person name="Grimwood J."/>
            <person name="Gundlach H."/>
            <person name="Haberer G."/>
            <person name="Hellsten U."/>
            <person name="Mitros T."/>
            <person name="Poliakov A."/>
            <person name="Schmutz J."/>
            <person name="Spannagl M."/>
            <person name="Tang H."/>
            <person name="Wang X."/>
            <person name="Wicker T."/>
            <person name="Bharti A.K."/>
            <person name="Chapman J."/>
            <person name="Feltus F.A."/>
            <person name="Gowik U."/>
            <person name="Grigoriev I.V."/>
            <person name="Lyons E."/>
            <person name="Maher C.A."/>
            <person name="Martis M."/>
            <person name="Narechania A."/>
            <person name="Otillar R.P."/>
            <person name="Penning B.W."/>
            <person name="Salamov A.A."/>
            <person name="Wang Y."/>
            <person name="Zhang L."/>
            <person name="Carpita N.C."/>
            <person name="Freeling M."/>
            <person name="Gingle A.R."/>
            <person name="Hash C.T."/>
            <person name="Keller B."/>
            <person name="Klein P."/>
            <person name="Kresovich S."/>
            <person name="McCann M.C."/>
            <person name="Ming R."/>
            <person name="Peterson D.G."/>
            <person name="Mehboob-ur-Rahman"/>
            <person name="Ware D."/>
            <person name="Westhoff P."/>
            <person name="Mayer K.F."/>
            <person name="Messing J."/>
            <person name="Rokhsar D.S."/>
        </authorList>
    </citation>
    <scope>NUCLEOTIDE SEQUENCE [LARGE SCALE GENOMIC DNA]</scope>
    <source>
        <strain evidence="2">cv. BTx623</strain>
    </source>
</reference>
<proteinExistence type="predicted"/>
<protein>
    <submittedName>
        <fullName evidence="1">Uncharacterized protein</fullName>
    </submittedName>
</protein>
<dbReference type="STRING" id="4558.A0A1Z5SAU8"/>
<dbReference type="OMA" id="LYFIMIS"/>
<sequence>MGTLGGHVAPGAFFIIISQWHLFAEAKLERIRWRSSYVAPVWFPVPGVRHIELITIMMGSSKHQPLDDDGTIPSVHLHNLEHASISLAWLVFAAATIQMVRAPTRDGVSQQMAAINDRGSDGRFNIAEVNDDEDDLEALKGGLGYLVSATKHIETER</sequence>
<gene>
    <name evidence="1" type="ORF">SORBI_3001G461101</name>
</gene>